<dbReference type="Pfam" id="PF13579">
    <property type="entry name" value="Glyco_trans_4_4"/>
    <property type="match status" value="1"/>
</dbReference>
<keyword evidence="3" id="KW-0808">Transferase</keyword>
<dbReference type="AlphaFoldDB" id="B0C485"/>
<evidence type="ECO:0000313" key="4">
    <source>
        <dbReference type="Proteomes" id="UP000000268"/>
    </source>
</evidence>
<sequence>MSLPRLLFLTERFPPDMGGVARSAGRIVTSIQSLGIAVDVVTWSRYLQPGEVSAEQVGSGRVYRLGLYRHWDATMPHTLNILDGLHQASPFEAVWGHYLFPAGFLGVWFGRQHQIPTLVSARGNDIDRELFPPGDFARLQWTLTHASTLTAVSHDMARKMQMVSDRTPITVLPNTLDCEIFHPLPPHDLQDLRHNLGIVDQEVVLGFSGELREKKGQGFLLQALAQLRAQRPVCLLIIGELRSAAQSLLQTFAIDHPDHAARVIVTGQLSDPEVIVQHLNLCDIYLQPSLWEGMPNALLEAMACERCCIASDAGGIPEVLESGHTGWVIPRSQLHHLGDAILDCLSLSVEERRQMGQRARQFVQTHHAPSQEKVQLQQLLQQIV</sequence>
<dbReference type="RefSeq" id="WP_012162939.1">
    <property type="nucleotide sequence ID" value="NC_009925.1"/>
</dbReference>
<dbReference type="EMBL" id="CP000828">
    <property type="protein sequence ID" value="ABW27476.1"/>
    <property type="molecule type" value="Genomic_DNA"/>
</dbReference>
<dbReference type="Pfam" id="PF00534">
    <property type="entry name" value="Glycos_transf_1"/>
    <property type="match status" value="1"/>
</dbReference>
<protein>
    <submittedName>
        <fullName evidence="3">Glycosyl transferase, group 1</fullName>
    </submittedName>
</protein>
<gene>
    <name evidence="3" type="ordered locus">AM1_2468</name>
</gene>
<dbReference type="KEGG" id="amr:AM1_2468"/>
<dbReference type="PANTHER" id="PTHR45947:SF3">
    <property type="entry name" value="SULFOQUINOVOSYL TRANSFERASE SQD2"/>
    <property type="match status" value="1"/>
</dbReference>
<dbReference type="Gene3D" id="3.40.50.2000">
    <property type="entry name" value="Glycogen Phosphorylase B"/>
    <property type="match status" value="2"/>
</dbReference>
<dbReference type="InterPro" id="IPR050194">
    <property type="entry name" value="Glycosyltransferase_grp1"/>
</dbReference>
<dbReference type="CAZy" id="GT4">
    <property type="family name" value="Glycosyltransferase Family 4"/>
</dbReference>
<evidence type="ECO:0000259" key="2">
    <source>
        <dbReference type="Pfam" id="PF13579"/>
    </source>
</evidence>
<dbReference type="Proteomes" id="UP000000268">
    <property type="component" value="Chromosome"/>
</dbReference>
<reference evidence="3 4" key="1">
    <citation type="journal article" date="2008" name="Proc. Natl. Acad. Sci. U.S.A.">
        <title>Niche adaptation and genome expansion in the chlorophyll d-producing cyanobacterium Acaryochloris marina.</title>
        <authorList>
            <person name="Swingley W.D."/>
            <person name="Chen M."/>
            <person name="Cheung P.C."/>
            <person name="Conrad A.L."/>
            <person name="Dejesa L.C."/>
            <person name="Hao J."/>
            <person name="Honchak B.M."/>
            <person name="Karbach L.E."/>
            <person name="Kurdoglu A."/>
            <person name="Lahiri S."/>
            <person name="Mastrian S.D."/>
            <person name="Miyashita H."/>
            <person name="Page L."/>
            <person name="Ramakrishna P."/>
            <person name="Satoh S."/>
            <person name="Sattley W.M."/>
            <person name="Shimada Y."/>
            <person name="Taylor H.L."/>
            <person name="Tomo T."/>
            <person name="Tsuchiya T."/>
            <person name="Wang Z.T."/>
            <person name="Raymond J."/>
            <person name="Mimuro M."/>
            <person name="Blankenship R.E."/>
            <person name="Touchman J.W."/>
        </authorList>
    </citation>
    <scope>NUCLEOTIDE SEQUENCE [LARGE SCALE GENOMIC DNA]</scope>
    <source>
        <strain evidence="4">MBIC 11017</strain>
    </source>
</reference>
<feature type="domain" description="Glycosyltransferase subfamily 4-like N-terminal" evidence="2">
    <location>
        <begin position="18"/>
        <end position="174"/>
    </location>
</feature>
<dbReference type="STRING" id="329726.AM1_2468"/>
<evidence type="ECO:0000313" key="3">
    <source>
        <dbReference type="EMBL" id="ABW27476.1"/>
    </source>
</evidence>
<dbReference type="InterPro" id="IPR001296">
    <property type="entry name" value="Glyco_trans_1"/>
</dbReference>
<keyword evidence="4" id="KW-1185">Reference proteome</keyword>
<dbReference type="eggNOG" id="COG0438">
    <property type="taxonomic scope" value="Bacteria"/>
</dbReference>
<proteinExistence type="predicted"/>
<accession>B0C485</accession>
<dbReference type="HOGENOM" id="CLU_009583_2_5_3"/>
<dbReference type="InterPro" id="IPR028098">
    <property type="entry name" value="Glyco_trans_4-like_N"/>
</dbReference>
<dbReference type="PANTHER" id="PTHR45947">
    <property type="entry name" value="SULFOQUINOVOSYL TRANSFERASE SQD2"/>
    <property type="match status" value="1"/>
</dbReference>
<organism evidence="3 4">
    <name type="scientific">Acaryochloris marina (strain MBIC 11017)</name>
    <dbReference type="NCBI Taxonomy" id="329726"/>
    <lineage>
        <taxon>Bacteria</taxon>
        <taxon>Bacillati</taxon>
        <taxon>Cyanobacteriota</taxon>
        <taxon>Cyanophyceae</taxon>
        <taxon>Acaryochloridales</taxon>
        <taxon>Acaryochloridaceae</taxon>
        <taxon>Acaryochloris</taxon>
    </lineage>
</organism>
<dbReference type="SUPFAM" id="SSF53756">
    <property type="entry name" value="UDP-Glycosyltransferase/glycogen phosphorylase"/>
    <property type="match status" value="1"/>
</dbReference>
<evidence type="ECO:0000259" key="1">
    <source>
        <dbReference type="Pfam" id="PF00534"/>
    </source>
</evidence>
<dbReference type="GO" id="GO:0016757">
    <property type="term" value="F:glycosyltransferase activity"/>
    <property type="evidence" value="ECO:0007669"/>
    <property type="project" value="InterPro"/>
</dbReference>
<feature type="domain" description="Glycosyl transferase family 1" evidence="1">
    <location>
        <begin position="192"/>
        <end position="361"/>
    </location>
</feature>
<name>B0C485_ACAM1</name>